<dbReference type="OrthoDB" id="9779191at2"/>
<dbReference type="InterPro" id="IPR039565">
    <property type="entry name" value="BamD-like"/>
</dbReference>
<reference evidence="3 4" key="1">
    <citation type="journal article" date="2012" name="MBio">
        <title>Insight into the transmission biology and species-specific functional capabilities of tsetse (Diptera: glossinidae) obligate symbiont wigglesworthia.</title>
        <authorList>
            <person name="Rio R.V."/>
            <person name="Symula R.E."/>
            <person name="Wang J."/>
            <person name="Lohs C."/>
            <person name="Wu Y.N."/>
            <person name="Snyder A.K."/>
            <person name="Bjornson R.D."/>
            <person name="Oshima K."/>
            <person name="Biehl B.S."/>
            <person name="Perna N.T."/>
            <person name="Hattori M."/>
            <person name="Aksoy S."/>
        </authorList>
    </citation>
    <scope>NUCLEOTIDE SEQUENCE [LARGE SCALE GENOMIC DNA]</scope>
    <source>
        <strain evidence="3">WGM</strain>
    </source>
</reference>
<accession>H6Q4K3</accession>
<dbReference type="eggNOG" id="COG4105">
    <property type="taxonomic scope" value="Bacteria"/>
</dbReference>
<feature type="domain" description="Outer membrane lipoprotein BamD-like" evidence="2">
    <location>
        <begin position="50"/>
        <end position="219"/>
    </location>
</feature>
<evidence type="ECO:0000259" key="2">
    <source>
        <dbReference type="Pfam" id="PF13525"/>
    </source>
</evidence>
<dbReference type="KEGG" id="wgl:WIGMOR_0216"/>
<name>H6Q4K3_WIGGL</name>
<evidence type="ECO:0000313" key="4">
    <source>
        <dbReference type="Proteomes" id="UP000009061"/>
    </source>
</evidence>
<proteinExistence type="predicted"/>
<protein>
    <submittedName>
        <fullName evidence="3">Putative lipoprotein</fullName>
    </submittedName>
</protein>
<organism evidence="3 4">
    <name type="scientific">Wigglesworthia glossinidia endosymbiont of Glossina morsitans morsitans</name>
    <name type="common">Yale colony</name>
    <dbReference type="NCBI Taxonomy" id="1142511"/>
    <lineage>
        <taxon>Bacteria</taxon>
        <taxon>Pseudomonadati</taxon>
        <taxon>Pseudomonadota</taxon>
        <taxon>Gammaproteobacteria</taxon>
        <taxon>Enterobacterales</taxon>
        <taxon>Erwiniaceae</taxon>
        <taxon>Wigglesworthia</taxon>
    </lineage>
</organism>
<keyword evidence="3" id="KW-0449">Lipoprotein</keyword>
<evidence type="ECO:0000313" key="3">
    <source>
        <dbReference type="EMBL" id="AFA41063.1"/>
    </source>
</evidence>
<dbReference type="InterPro" id="IPR011990">
    <property type="entry name" value="TPR-like_helical_dom_sf"/>
</dbReference>
<keyword evidence="4" id="KW-1185">Reference proteome</keyword>
<dbReference type="STRING" id="1142511.WIGMOR_0216"/>
<dbReference type="RefSeq" id="WP_014354002.1">
    <property type="nucleotide sequence ID" value="NC_016893.1"/>
</dbReference>
<gene>
    <name evidence="3" type="ORF">WIGMOR_0216</name>
</gene>
<dbReference type="Proteomes" id="UP000009061">
    <property type="component" value="Chromosome"/>
</dbReference>
<keyword evidence="1" id="KW-0732">Signal</keyword>
<sequence length="223" mass="27422">MNKKWIFIILINLISIKYAFCNIYFDQDIHAHHAYDMNHNKLYNSRKKKFETYLYFLKKNQNFIYMKKAEKDITRLYFKYKNYNLENLDLFDLIIDQFIKYHQDVIYTSFLIYIQGLVYMQYDKNFSKYFFYIKKIDSNPKYAYLALNCFKKLVKDYPKSIFIQDAKKFVVILNERIAKYNLEIIRFYIKKKSFSASNSRIIEIIQKFPNTKSAYYAKNYLMQ</sequence>
<dbReference type="Pfam" id="PF13525">
    <property type="entry name" value="YfiO"/>
    <property type="match status" value="1"/>
</dbReference>
<dbReference type="AlphaFoldDB" id="H6Q4K3"/>
<dbReference type="EMBL" id="CP003315">
    <property type="protein sequence ID" value="AFA41063.1"/>
    <property type="molecule type" value="Genomic_DNA"/>
</dbReference>
<dbReference type="HOGENOM" id="CLU_1239726_0_0_6"/>
<dbReference type="Gene3D" id="1.25.40.10">
    <property type="entry name" value="Tetratricopeptide repeat domain"/>
    <property type="match status" value="1"/>
</dbReference>
<evidence type="ECO:0000256" key="1">
    <source>
        <dbReference type="ARBA" id="ARBA00022729"/>
    </source>
</evidence>